<evidence type="ECO:0000259" key="16">
    <source>
        <dbReference type="PROSITE" id="PS50885"/>
    </source>
</evidence>
<dbReference type="InterPro" id="IPR035965">
    <property type="entry name" value="PAS-like_dom_sf"/>
</dbReference>
<evidence type="ECO:0000256" key="6">
    <source>
        <dbReference type="ARBA" id="ARBA00022679"/>
    </source>
</evidence>
<dbReference type="OrthoDB" id="9805967at2"/>
<dbReference type="InterPro" id="IPR004358">
    <property type="entry name" value="Sig_transdc_His_kin-like_C"/>
</dbReference>
<dbReference type="Pfam" id="PF02743">
    <property type="entry name" value="dCache_1"/>
    <property type="match status" value="1"/>
</dbReference>
<dbReference type="SMART" id="SM00387">
    <property type="entry name" value="HATPase_c"/>
    <property type="match status" value="1"/>
</dbReference>
<dbReference type="InterPro" id="IPR050398">
    <property type="entry name" value="HssS/ArlS-like"/>
</dbReference>
<dbReference type="EC" id="2.7.13.3" evidence="3"/>
<comment type="subcellular location">
    <subcellularLocation>
        <location evidence="2">Cell membrane</location>
        <topology evidence="2">Multi-pass membrane protein</topology>
    </subcellularLocation>
</comment>
<dbReference type="Gene3D" id="3.30.450.20">
    <property type="entry name" value="PAS domain"/>
    <property type="match status" value="3"/>
</dbReference>
<dbReference type="SUPFAM" id="SSF55874">
    <property type="entry name" value="ATPase domain of HSP90 chaperone/DNA topoisomerase II/histidine kinase"/>
    <property type="match status" value="1"/>
</dbReference>
<evidence type="ECO:0000256" key="7">
    <source>
        <dbReference type="ARBA" id="ARBA00022692"/>
    </source>
</evidence>
<dbReference type="SUPFAM" id="SSF47384">
    <property type="entry name" value="Homodimeric domain of signal transducing histidine kinase"/>
    <property type="match status" value="1"/>
</dbReference>
<dbReference type="CDD" id="cd18774">
    <property type="entry name" value="PDC2_HK_sensor"/>
    <property type="match status" value="1"/>
</dbReference>
<feature type="domain" description="Histidine kinase" evidence="15">
    <location>
        <begin position="484"/>
        <end position="707"/>
    </location>
</feature>
<keyword evidence="13 14" id="KW-0472">Membrane</keyword>
<evidence type="ECO:0000256" key="10">
    <source>
        <dbReference type="ARBA" id="ARBA00022840"/>
    </source>
</evidence>
<dbReference type="Gene3D" id="6.10.340.10">
    <property type="match status" value="1"/>
</dbReference>
<dbReference type="InterPro" id="IPR003660">
    <property type="entry name" value="HAMP_dom"/>
</dbReference>
<dbReference type="AlphaFoldDB" id="A0A4Q0ZDV3"/>
<accession>A0A4Q0ZDV3</accession>
<dbReference type="SUPFAM" id="SSF103190">
    <property type="entry name" value="Sensory domain-like"/>
    <property type="match status" value="1"/>
</dbReference>
<dbReference type="RefSeq" id="WP_128986563.1">
    <property type="nucleotide sequence ID" value="NZ_PDJZ01000006.1"/>
</dbReference>
<proteinExistence type="predicted"/>
<evidence type="ECO:0000313" key="17">
    <source>
        <dbReference type="EMBL" id="RXJ84132.1"/>
    </source>
</evidence>
<dbReference type="InterPro" id="IPR029151">
    <property type="entry name" value="Sensor-like_sf"/>
</dbReference>
<evidence type="ECO:0000256" key="5">
    <source>
        <dbReference type="ARBA" id="ARBA00022553"/>
    </source>
</evidence>
<keyword evidence="10" id="KW-0067">ATP-binding</keyword>
<dbReference type="InterPro" id="IPR003594">
    <property type="entry name" value="HATPase_dom"/>
</dbReference>
<protein>
    <recommendedName>
        <fullName evidence="3">histidine kinase</fullName>
        <ecNumber evidence="3">2.7.13.3</ecNumber>
    </recommendedName>
</protein>
<evidence type="ECO:0000256" key="14">
    <source>
        <dbReference type="SAM" id="Phobius"/>
    </source>
</evidence>
<keyword evidence="11 14" id="KW-1133">Transmembrane helix</keyword>
<dbReference type="PANTHER" id="PTHR45528:SF1">
    <property type="entry name" value="SENSOR HISTIDINE KINASE CPXA"/>
    <property type="match status" value="1"/>
</dbReference>
<dbReference type="PROSITE" id="PS50109">
    <property type="entry name" value="HIS_KIN"/>
    <property type="match status" value="1"/>
</dbReference>
<evidence type="ECO:0000256" key="1">
    <source>
        <dbReference type="ARBA" id="ARBA00000085"/>
    </source>
</evidence>
<keyword evidence="7 14" id="KW-0812">Transmembrane</keyword>
<dbReference type="InterPro" id="IPR003661">
    <property type="entry name" value="HisK_dim/P_dom"/>
</dbReference>
<dbReference type="SMART" id="SM00388">
    <property type="entry name" value="HisKA"/>
    <property type="match status" value="1"/>
</dbReference>
<evidence type="ECO:0000256" key="2">
    <source>
        <dbReference type="ARBA" id="ARBA00004651"/>
    </source>
</evidence>
<evidence type="ECO:0000256" key="13">
    <source>
        <dbReference type="ARBA" id="ARBA00023136"/>
    </source>
</evidence>
<dbReference type="Pfam" id="PF02518">
    <property type="entry name" value="HATPase_c"/>
    <property type="match status" value="1"/>
</dbReference>
<keyword evidence="4" id="KW-1003">Cell membrane</keyword>
<dbReference type="PANTHER" id="PTHR45528">
    <property type="entry name" value="SENSOR HISTIDINE KINASE CPXA"/>
    <property type="match status" value="1"/>
</dbReference>
<comment type="catalytic activity">
    <reaction evidence="1">
        <text>ATP + protein L-histidine = ADP + protein N-phospho-L-histidine.</text>
        <dbReference type="EC" id="2.7.13.3"/>
    </reaction>
</comment>
<evidence type="ECO:0000256" key="9">
    <source>
        <dbReference type="ARBA" id="ARBA00022777"/>
    </source>
</evidence>
<keyword evidence="5" id="KW-0597">Phosphoprotein</keyword>
<keyword evidence="9" id="KW-0418">Kinase</keyword>
<dbReference type="InterPro" id="IPR033479">
    <property type="entry name" value="dCache_1"/>
</dbReference>
<sequence length="718" mass="83215">MKSKSLKKEILVTLLSFIIFIGISIGLISLANFYFSKLSIIEHNQRQTLTQIEKEINKFLTQIYSLSNYLKYNYTPNNINLLKNIVDTNSNISSIIILNKNGIIEDYYADSNLNIYKGFDYSRQEYFKELKENKKDYWSNVFLSTVDEEAAISYSFRLEDKIVVLMTQLKEISDFISQFKNQDGTYMIKVFDSSATVILNPNNPDLVLQRFNEKTQRVFIDVIDKLAPYTFTIFYSKIFEENQYGTYTSIKDTNWKVVIRESYGLILKSLSEIIFGMIIVILLFVIAAIFLSLKISKRIFKSFDDLQHTAADIANGNYKSNIENSYYSEFNILINSFNKMRIEIDKREDSLEESLNSFKSLFNSTMEIIVIHDKGICVDANNVAVEFLNLKDKNDLVGKNLLEFVDDKYKELLVKNYKKNSLPYEFDLLINGKKLTCLGQDKFILINGKNLKLSTLIDITELKDKDKLLSQQSKMAAMGEMIGNIAHQWRQPLSLISTCASGMKFEKEMNILTDERFVETLDLIVENTQYLSKTIDDFRNFFKADKVVEDFCVNESIEKVLKLLKSSIQNHNIEIETSYHKDLIINGYPNEFLQVIINILNNSKDALKNQARDKRFIKIDTYMKNKKCLVQISDNGGGVDESIISKVFEPYFTTKHKSQGTGIGLYMSHQIVVEHMKGNIYMENKEFIKNNSSYKGCRVTLEIPIQEESEIEYNIYHI</sequence>
<dbReference type="Pfam" id="PF00512">
    <property type="entry name" value="HisKA"/>
    <property type="match status" value="1"/>
</dbReference>
<evidence type="ECO:0000256" key="3">
    <source>
        <dbReference type="ARBA" id="ARBA00012438"/>
    </source>
</evidence>
<evidence type="ECO:0000256" key="4">
    <source>
        <dbReference type="ARBA" id="ARBA00022475"/>
    </source>
</evidence>
<organism evidence="17 18">
    <name type="scientific">Arcobacter cloacae</name>
    <dbReference type="NCBI Taxonomy" id="1054034"/>
    <lineage>
        <taxon>Bacteria</taxon>
        <taxon>Pseudomonadati</taxon>
        <taxon>Campylobacterota</taxon>
        <taxon>Epsilonproteobacteria</taxon>
        <taxon>Campylobacterales</taxon>
        <taxon>Arcobacteraceae</taxon>
        <taxon>Arcobacter</taxon>
    </lineage>
</organism>
<evidence type="ECO:0000256" key="12">
    <source>
        <dbReference type="ARBA" id="ARBA00023012"/>
    </source>
</evidence>
<dbReference type="InterPro" id="IPR036097">
    <property type="entry name" value="HisK_dim/P_sf"/>
</dbReference>
<keyword evidence="8" id="KW-0547">Nucleotide-binding</keyword>
<evidence type="ECO:0000313" key="18">
    <source>
        <dbReference type="Proteomes" id="UP000290870"/>
    </source>
</evidence>
<dbReference type="PROSITE" id="PS50885">
    <property type="entry name" value="HAMP"/>
    <property type="match status" value="1"/>
</dbReference>
<dbReference type="GO" id="GO:0005886">
    <property type="term" value="C:plasma membrane"/>
    <property type="evidence" value="ECO:0007669"/>
    <property type="project" value="UniProtKB-SubCell"/>
</dbReference>
<name>A0A4Q0ZDV3_9BACT</name>
<comment type="caution">
    <text evidence="17">The sequence shown here is derived from an EMBL/GenBank/DDBJ whole genome shotgun (WGS) entry which is preliminary data.</text>
</comment>
<feature type="domain" description="HAMP" evidence="16">
    <location>
        <begin position="297"/>
        <end position="349"/>
    </location>
</feature>
<dbReference type="InterPro" id="IPR036890">
    <property type="entry name" value="HATPase_C_sf"/>
</dbReference>
<dbReference type="SUPFAM" id="SSF55785">
    <property type="entry name" value="PYP-like sensor domain (PAS domain)"/>
    <property type="match status" value="1"/>
</dbReference>
<evidence type="ECO:0000256" key="8">
    <source>
        <dbReference type="ARBA" id="ARBA00022741"/>
    </source>
</evidence>
<feature type="transmembrane region" description="Helical" evidence="14">
    <location>
        <begin position="273"/>
        <end position="293"/>
    </location>
</feature>
<keyword evidence="6" id="KW-0808">Transferase</keyword>
<reference evidence="17 18" key="1">
    <citation type="submission" date="2017-10" db="EMBL/GenBank/DDBJ databases">
        <title>Genomics of the genus Arcobacter.</title>
        <authorList>
            <person name="Perez-Cataluna A."/>
            <person name="Figueras M.J."/>
        </authorList>
    </citation>
    <scope>NUCLEOTIDE SEQUENCE [LARGE SCALE GENOMIC DNA]</scope>
    <source>
        <strain evidence="17 18">F26</strain>
    </source>
</reference>
<keyword evidence="12" id="KW-0902">Two-component regulatory system</keyword>
<dbReference type="CDD" id="cd00082">
    <property type="entry name" value="HisKA"/>
    <property type="match status" value="1"/>
</dbReference>
<dbReference type="GO" id="GO:0005524">
    <property type="term" value="F:ATP binding"/>
    <property type="evidence" value="ECO:0007669"/>
    <property type="project" value="UniProtKB-KW"/>
</dbReference>
<dbReference type="Gene3D" id="3.30.565.10">
    <property type="entry name" value="Histidine kinase-like ATPase, C-terminal domain"/>
    <property type="match status" value="1"/>
</dbReference>
<dbReference type="Proteomes" id="UP000290870">
    <property type="component" value="Unassembled WGS sequence"/>
</dbReference>
<evidence type="ECO:0000256" key="11">
    <source>
        <dbReference type="ARBA" id="ARBA00022989"/>
    </source>
</evidence>
<evidence type="ECO:0000259" key="15">
    <source>
        <dbReference type="PROSITE" id="PS50109"/>
    </source>
</evidence>
<gene>
    <name evidence="17" type="ORF">CRU90_06960</name>
</gene>
<dbReference type="Gene3D" id="1.10.287.130">
    <property type="match status" value="1"/>
</dbReference>
<dbReference type="GO" id="GO:0000155">
    <property type="term" value="F:phosphorelay sensor kinase activity"/>
    <property type="evidence" value="ECO:0007669"/>
    <property type="project" value="InterPro"/>
</dbReference>
<feature type="transmembrane region" description="Helical" evidence="14">
    <location>
        <begin position="12"/>
        <end position="35"/>
    </location>
</feature>
<dbReference type="EMBL" id="PDJZ01000006">
    <property type="protein sequence ID" value="RXJ84132.1"/>
    <property type="molecule type" value="Genomic_DNA"/>
</dbReference>
<dbReference type="PRINTS" id="PR00344">
    <property type="entry name" value="BCTRLSENSOR"/>
</dbReference>
<dbReference type="InterPro" id="IPR005467">
    <property type="entry name" value="His_kinase_dom"/>
</dbReference>